<proteinExistence type="predicted"/>
<dbReference type="Proteomes" id="UP001500994">
    <property type="component" value="Unassembled WGS sequence"/>
</dbReference>
<gene>
    <name evidence="2" type="ORF">GCM10009864_18380</name>
</gene>
<evidence type="ECO:0000313" key="2">
    <source>
        <dbReference type="EMBL" id="GAA2653775.1"/>
    </source>
</evidence>
<comment type="caution">
    <text evidence="2">The sequence shown here is derived from an EMBL/GenBank/DDBJ whole genome shotgun (WGS) entry which is preliminary data.</text>
</comment>
<dbReference type="Pfam" id="PF21836">
    <property type="entry name" value="DUF6895"/>
    <property type="match status" value="1"/>
</dbReference>
<sequence>MTAGRGDPDLLDRLVAGSLGWLTTMRDFFRLPPDTTTDADPNRTLKPLGELAELTQLIAASHPCAELREAADRLFAFAWRETRAGALFAELIRGEPYATYPVEIYGVFAQAGLRHPAVEELVLTTTGLRGWRVAREDHTRTLGVLNAERRIGLAQHADFDAEFAHSGLGLLPEPWALDRKAAYGLTHDVFHLTDWGRNRRRLAPAAAGYLRLWLPSWLENWQEEQLWDLVGELLAVAACLPAAPYDATAWQRLAAAQAADGSVPETGAAPRPTDPAEAFWACYHSTLVTAFAGTLARIASDEAETDAGPLVAGKTAAVAGPTPYESEAAL</sequence>
<dbReference type="InterPro" id="IPR054190">
    <property type="entry name" value="DUF6895"/>
</dbReference>
<keyword evidence="3" id="KW-1185">Reference proteome</keyword>
<feature type="domain" description="DUF6895" evidence="1">
    <location>
        <begin position="16"/>
        <end position="293"/>
    </location>
</feature>
<evidence type="ECO:0000259" key="1">
    <source>
        <dbReference type="Pfam" id="PF21836"/>
    </source>
</evidence>
<evidence type="ECO:0000313" key="3">
    <source>
        <dbReference type="Proteomes" id="UP001500994"/>
    </source>
</evidence>
<name>A0ABN3RJI1_9ACTN</name>
<reference evidence="2 3" key="1">
    <citation type="journal article" date="2019" name="Int. J. Syst. Evol. Microbiol.">
        <title>The Global Catalogue of Microorganisms (GCM) 10K type strain sequencing project: providing services to taxonomists for standard genome sequencing and annotation.</title>
        <authorList>
            <consortium name="The Broad Institute Genomics Platform"/>
            <consortium name="The Broad Institute Genome Sequencing Center for Infectious Disease"/>
            <person name="Wu L."/>
            <person name="Ma J."/>
        </authorList>
    </citation>
    <scope>NUCLEOTIDE SEQUENCE [LARGE SCALE GENOMIC DNA]</scope>
    <source>
        <strain evidence="2 3">JCM 16374</strain>
    </source>
</reference>
<dbReference type="EMBL" id="BAAARK010000004">
    <property type="protein sequence ID" value="GAA2653775.1"/>
    <property type="molecule type" value="Genomic_DNA"/>
</dbReference>
<organism evidence="2 3">
    <name type="scientific">Streptomyces lunalinharesii</name>
    <dbReference type="NCBI Taxonomy" id="333384"/>
    <lineage>
        <taxon>Bacteria</taxon>
        <taxon>Bacillati</taxon>
        <taxon>Actinomycetota</taxon>
        <taxon>Actinomycetes</taxon>
        <taxon>Kitasatosporales</taxon>
        <taxon>Streptomycetaceae</taxon>
        <taxon>Streptomyces</taxon>
    </lineage>
</organism>
<protein>
    <recommendedName>
        <fullName evidence="1">DUF6895 domain-containing protein</fullName>
    </recommendedName>
</protein>
<dbReference type="RefSeq" id="WP_344574529.1">
    <property type="nucleotide sequence ID" value="NZ_BAAARK010000004.1"/>
</dbReference>
<accession>A0ABN3RJI1</accession>